<accession>A0A371DAR9</accession>
<dbReference type="OrthoDB" id="771136at2759"/>
<reference evidence="1 2" key="1">
    <citation type="journal article" date="2018" name="Biotechnol. Biofuels">
        <title>Integrative visual omics of the white-rot fungus Polyporus brumalis exposes the biotechnological potential of its oxidative enzymes for delignifying raw plant biomass.</title>
        <authorList>
            <person name="Miyauchi S."/>
            <person name="Rancon A."/>
            <person name="Drula E."/>
            <person name="Hage H."/>
            <person name="Chaduli D."/>
            <person name="Favel A."/>
            <person name="Grisel S."/>
            <person name="Henrissat B."/>
            <person name="Herpoel-Gimbert I."/>
            <person name="Ruiz-Duenas F.J."/>
            <person name="Chevret D."/>
            <person name="Hainaut M."/>
            <person name="Lin J."/>
            <person name="Wang M."/>
            <person name="Pangilinan J."/>
            <person name="Lipzen A."/>
            <person name="Lesage-Meessen L."/>
            <person name="Navarro D."/>
            <person name="Riley R."/>
            <person name="Grigoriev I.V."/>
            <person name="Zhou S."/>
            <person name="Raouche S."/>
            <person name="Rosso M.N."/>
        </authorList>
    </citation>
    <scope>NUCLEOTIDE SEQUENCE [LARGE SCALE GENOMIC DNA]</scope>
    <source>
        <strain evidence="1 2">BRFM 1820</strain>
    </source>
</reference>
<dbReference type="EMBL" id="KZ857404">
    <property type="protein sequence ID" value="RDX49616.1"/>
    <property type="molecule type" value="Genomic_DNA"/>
</dbReference>
<keyword evidence="2" id="KW-1185">Reference proteome</keyword>
<name>A0A371DAR9_9APHY</name>
<gene>
    <name evidence="1" type="ORF">OH76DRAFT_1482990</name>
</gene>
<evidence type="ECO:0008006" key="3">
    <source>
        <dbReference type="Google" id="ProtNLM"/>
    </source>
</evidence>
<evidence type="ECO:0000313" key="1">
    <source>
        <dbReference type="EMBL" id="RDX49616.1"/>
    </source>
</evidence>
<dbReference type="STRING" id="139420.A0A371DAR9"/>
<sequence>MRGLSSGQAYYAHPLNLTWLFVQELEIDGVLKSYTVCVNTYLYLKLGPSSFVGFDIILGHAFLRNDYASFDYGDYYPANHTNSLPFVQMMPTTDVSQMWQDVSAERAATLAELPP</sequence>
<protein>
    <recommendedName>
        <fullName evidence="3">Peptidase A1 domain-containing protein</fullName>
    </recommendedName>
</protein>
<organism evidence="1 2">
    <name type="scientific">Lentinus brumalis</name>
    <dbReference type="NCBI Taxonomy" id="2498619"/>
    <lineage>
        <taxon>Eukaryota</taxon>
        <taxon>Fungi</taxon>
        <taxon>Dikarya</taxon>
        <taxon>Basidiomycota</taxon>
        <taxon>Agaricomycotina</taxon>
        <taxon>Agaricomycetes</taxon>
        <taxon>Polyporales</taxon>
        <taxon>Polyporaceae</taxon>
        <taxon>Lentinus</taxon>
    </lineage>
</organism>
<proteinExistence type="predicted"/>
<dbReference type="Proteomes" id="UP000256964">
    <property type="component" value="Unassembled WGS sequence"/>
</dbReference>
<dbReference type="AlphaFoldDB" id="A0A371DAR9"/>
<evidence type="ECO:0000313" key="2">
    <source>
        <dbReference type="Proteomes" id="UP000256964"/>
    </source>
</evidence>